<evidence type="ECO:0000313" key="10">
    <source>
        <dbReference type="Proteomes" id="UP000275078"/>
    </source>
</evidence>
<sequence>MSHLVDAKSMLDTRGLYEGPTVHGVNPLLLIEKIIRERIFESLYWKEHCFGLNAATLLDRAVQLTYIGGQFANQRPTPFLCLAFKLLQLQPPKEIVLFYLSQTEFKYLRALGAFYARLTFHHVEVYKTLEPYLSDYRKLKVRGQAGWRIECMDEFIDDLLTKDRVCDIALPRIPSRAQLEDLEELEPREDVLGSEGEDTETEGEGDD</sequence>
<dbReference type="PANTHER" id="PTHR23142">
    <property type="entry name" value="PRE-MRNA-SPLICING FACTOR 38A-RELATED"/>
    <property type="match status" value="1"/>
</dbReference>
<comment type="subcellular location">
    <subcellularLocation>
        <location evidence="1 7">Nucleus</location>
    </subcellularLocation>
</comment>
<evidence type="ECO:0000256" key="4">
    <source>
        <dbReference type="ARBA" id="ARBA00022728"/>
    </source>
</evidence>
<keyword evidence="10" id="KW-1185">Reference proteome</keyword>
<dbReference type="OrthoDB" id="190958at2759"/>
<evidence type="ECO:0000256" key="1">
    <source>
        <dbReference type="ARBA" id="ARBA00004123"/>
    </source>
</evidence>
<evidence type="ECO:0000256" key="6">
    <source>
        <dbReference type="ARBA" id="ARBA00023242"/>
    </source>
</evidence>
<evidence type="ECO:0000256" key="2">
    <source>
        <dbReference type="ARBA" id="ARBA00006164"/>
    </source>
</evidence>
<evidence type="ECO:0000256" key="7">
    <source>
        <dbReference type="RuleBase" id="RU367025"/>
    </source>
</evidence>
<keyword evidence="4 7" id="KW-0747">Spliceosome</keyword>
<organism evidence="9 10">
    <name type="scientific">Ascobolus immersus RN42</name>
    <dbReference type="NCBI Taxonomy" id="1160509"/>
    <lineage>
        <taxon>Eukaryota</taxon>
        <taxon>Fungi</taxon>
        <taxon>Dikarya</taxon>
        <taxon>Ascomycota</taxon>
        <taxon>Pezizomycotina</taxon>
        <taxon>Pezizomycetes</taxon>
        <taxon>Pezizales</taxon>
        <taxon>Ascobolaceae</taxon>
        <taxon>Ascobolus</taxon>
    </lineage>
</organism>
<evidence type="ECO:0000256" key="5">
    <source>
        <dbReference type="ARBA" id="ARBA00023187"/>
    </source>
</evidence>
<keyword evidence="3 7" id="KW-0507">mRNA processing</keyword>
<protein>
    <recommendedName>
        <fullName evidence="7">Pre-mRNA-splicing factor 38</fullName>
    </recommendedName>
</protein>
<evidence type="ECO:0000313" key="9">
    <source>
        <dbReference type="EMBL" id="RPA88162.1"/>
    </source>
</evidence>
<keyword evidence="6 7" id="KW-0539">Nucleus</keyword>
<dbReference type="Pfam" id="PF03371">
    <property type="entry name" value="PRP38"/>
    <property type="match status" value="1"/>
</dbReference>
<gene>
    <name evidence="9" type="ORF">BJ508DRAFT_410036</name>
</gene>
<accession>A0A3N4IPQ1</accession>
<proteinExistence type="inferred from homology"/>
<dbReference type="InterPro" id="IPR005037">
    <property type="entry name" value="PRP38"/>
</dbReference>
<feature type="region of interest" description="Disordered" evidence="8">
    <location>
        <begin position="184"/>
        <end position="207"/>
    </location>
</feature>
<reference evidence="9 10" key="1">
    <citation type="journal article" date="2018" name="Nat. Ecol. Evol.">
        <title>Pezizomycetes genomes reveal the molecular basis of ectomycorrhizal truffle lifestyle.</title>
        <authorList>
            <person name="Murat C."/>
            <person name="Payen T."/>
            <person name="Noel B."/>
            <person name="Kuo A."/>
            <person name="Morin E."/>
            <person name="Chen J."/>
            <person name="Kohler A."/>
            <person name="Krizsan K."/>
            <person name="Balestrini R."/>
            <person name="Da Silva C."/>
            <person name="Montanini B."/>
            <person name="Hainaut M."/>
            <person name="Levati E."/>
            <person name="Barry K.W."/>
            <person name="Belfiori B."/>
            <person name="Cichocki N."/>
            <person name="Clum A."/>
            <person name="Dockter R.B."/>
            <person name="Fauchery L."/>
            <person name="Guy J."/>
            <person name="Iotti M."/>
            <person name="Le Tacon F."/>
            <person name="Lindquist E.A."/>
            <person name="Lipzen A."/>
            <person name="Malagnac F."/>
            <person name="Mello A."/>
            <person name="Molinier V."/>
            <person name="Miyauchi S."/>
            <person name="Poulain J."/>
            <person name="Riccioni C."/>
            <person name="Rubini A."/>
            <person name="Sitrit Y."/>
            <person name="Splivallo R."/>
            <person name="Traeger S."/>
            <person name="Wang M."/>
            <person name="Zifcakova L."/>
            <person name="Wipf D."/>
            <person name="Zambonelli A."/>
            <person name="Paolocci F."/>
            <person name="Nowrousian M."/>
            <person name="Ottonello S."/>
            <person name="Baldrian P."/>
            <person name="Spatafora J.W."/>
            <person name="Henrissat B."/>
            <person name="Nagy L.G."/>
            <person name="Aury J.M."/>
            <person name="Wincker P."/>
            <person name="Grigoriev I.V."/>
            <person name="Bonfante P."/>
            <person name="Martin F.M."/>
        </authorList>
    </citation>
    <scope>NUCLEOTIDE SEQUENCE [LARGE SCALE GENOMIC DNA]</scope>
    <source>
        <strain evidence="9 10">RN42</strain>
    </source>
</reference>
<dbReference type="EMBL" id="ML119645">
    <property type="protein sequence ID" value="RPA88162.1"/>
    <property type="molecule type" value="Genomic_DNA"/>
</dbReference>
<dbReference type="AlphaFoldDB" id="A0A3N4IPQ1"/>
<feature type="compositionally biased region" description="Acidic residues" evidence="8">
    <location>
        <begin position="195"/>
        <end position="207"/>
    </location>
</feature>
<evidence type="ECO:0000256" key="3">
    <source>
        <dbReference type="ARBA" id="ARBA00022664"/>
    </source>
</evidence>
<dbReference type="GO" id="GO:0005681">
    <property type="term" value="C:spliceosomal complex"/>
    <property type="evidence" value="ECO:0007669"/>
    <property type="project" value="UniProtKB-KW"/>
</dbReference>
<name>A0A3N4IPQ1_ASCIM</name>
<keyword evidence="5 7" id="KW-0508">mRNA splicing</keyword>
<dbReference type="GO" id="GO:0000398">
    <property type="term" value="P:mRNA splicing, via spliceosome"/>
    <property type="evidence" value="ECO:0007669"/>
    <property type="project" value="UniProtKB-UniRule"/>
</dbReference>
<dbReference type="STRING" id="1160509.A0A3N4IPQ1"/>
<dbReference type="Proteomes" id="UP000275078">
    <property type="component" value="Unassembled WGS sequence"/>
</dbReference>
<comment type="similarity">
    <text evidence="2 7">Belongs to the PRP38 family.</text>
</comment>
<comment type="function">
    <text evidence="7">Required for pre-mRNA splicing.</text>
</comment>
<evidence type="ECO:0000256" key="8">
    <source>
        <dbReference type="SAM" id="MobiDB-lite"/>
    </source>
</evidence>